<accession>A0ACC1PDZ7</accession>
<keyword evidence="2" id="KW-1185">Reference proteome</keyword>
<name>A0ACC1PDZ7_9PEZI</name>
<proteinExistence type="predicted"/>
<reference evidence="1" key="1">
    <citation type="submission" date="2022-10" db="EMBL/GenBank/DDBJ databases">
        <title>Genome Sequence of Xylaria curta.</title>
        <authorList>
            <person name="Buettner E."/>
        </authorList>
    </citation>
    <scope>NUCLEOTIDE SEQUENCE</scope>
    <source>
        <strain evidence="1">Babe10</strain>
    </source>
</reference>
<protein>
    <submittedName>
        <fullName evidence="1">Uncharacterized protein</fullName>
    </submittedName>
</protein>
<sequence>MSNQVENSQPRIEVAGSGSETSYQLQTGNAPEPKAERVDGCYCKMVSQNEFKAKDLARDEESSKYGGKSRGAAVPSTHSALSRLTPKPDKSGAEAETERLDFRLVTVPPGKPTAANTAFIVRGCWEYTGRHNDYSAKRFNDTITEMME</sequence>
<evidence type="ECO:0000313" key="1">
    <source>
        <dbReference type="EMBL" id="KAJ2990048.1"/>
    </source>
</evidence>
<evidence type="ECO:0000313" key="2">
    <source>
        <dbReference type="Proteomes" id="UP001143856"/>
    </source>
</evidence>
<dbReference type="EMBL" id="JAPDGR010000459">
    <property type="protein sequence ID" value="KAJ2990048.1"/>
    <property type="molecule type" value="Genomic_DNA"/>
</dbReference>
<gene>
    <name evidence="1" type="ORF">NUW58_g3151</name>
</gene>
<dbReference type="Proteomes" id="UP001143856">
    <property type="component" value="Unassembled WGS sequence"/>
</dbReference>
<organism evidence="1 2">
    <name type="scientific">Xylaria curta</name>
    <dbReference type="NCBI Taxonomy" id="42375"/>
    <lineage>
        <taxon>Eukaryota</taxon>
        <taxon>Fungi</taxon>
        <taxon>Dikarya</taxon>
        <taxon>Ascomycota</taxon>
        <taxon>Pezizomycotina</taxon>
        <taxon>Sordariomycetes</taxon>
        <taxon>Xylariomycetidae</taxon>
        <taxon>Xylariales</taxon>
        <taxon>Xylariaceae</taxon>
        <taxon>Xylaria</taxon>
    </lineage>
</organism>
<comment type="caution">
    <text evidence="1">The sequence shown here is derived from an EMBL/GenBank/DDBJ whole genome shotgun (WGS) entry which is preliminary data.</text>
</comment>